<dbReference type="EMBL" id="VSRR010062835">
    <property type="protein sequence ID" value="MPC83566.1"/>
    <property type="molecule type" value="Genomic_DNA"/>
</dbReference>
<protein>
    <submittedName>
        <fullName evidence="1">Uncharacterized protein</fullName>
    </submittedName>
</protein>
<gene>
    <name evidence="1" type="ORF">E2C01_078278</name>
</gene>
<accession>A0A5B7IPP2</accession>
<dbReference type="AlphaFoldDB" id="A0A5B7IPP2"/>
<comment type="caution">
    <text evidence="1">The sequence shown here is derived from an EMBL/GenBank/DDBJ whole genome shotgun (WGS) entry which is preliminary data.</text>
</comment>
<dbReference type="Proteomes" id="UP000324222">
    <property type="component" value="Unassembled WGS sequence"/>
</dbReference>
<organism evidence="1 2">
    <name type="scientific">Portunus trituberculatus</name>
    <name type="common">Swimming crab</name>
    <name type="synonym">Neptunus trituberculatus</name>
    <dbReference type="NCBI Taxonomy" id="210409"/>
    <lineage>
        <taxon>Eukaryota</taxon>
        <taxon>Metazoa</taxon>
        <taxon>Ecdysozoa</taxon>
        <taxon>Arthropoda</taxon>
        <taxon>Crustacea</taxon>
        <taxon>Multicrustacea</taxon>
        <taxon>Malacostraca</taxon>
        <taxon>Eumalacostraca</taxon>
        <taxon>Eucarida</taxon>
        <taxon>Decapoda</taxon>
        <taxon>Pleocyemata</taxon>
        <taxon>Brachyura</taxon>
        <taxon>Eubrachyura</taxon>
        <taxon>Portunoidea</taxon>
        <taxon>Portunidae</taxon>
        <taxon>Portuninae</taxon>
        <taxon>Portunus</taxon>
    </lineage>
</organism>
<proteinExistence type="predicted"/>
<evidence type="ECO:0000313" key="1">
    <source>
        <dbReference type="EMBL" id="MPC83566.1"/>
    </source>
</evidence>
<sequence length="81" mass="9126">MMTVGERRWTAAEVDVEAPLKTEVPTGCCVDSSRRDNSCFKNSRKAVRSKSEAEFHFLYLAHSSLQESGILLFSTGNRSWL</sequence>
<evidence type="ECO:0000313" key="2">
    <source>
        <dbReference type="Proteomes" id="UP000324222"/>
    </source>
</evidence>
<reference evidence="1 2" key="1">
    <citation type="submission" date="2019-05" db="EMBL/GenBank/DDBJ databases">
        <title>Another draft genome of Portunus trituberculatus and its Hox gene families provides insights of decapod evolution.</title>
        <authorList>
            <person name="Jeong J.-H."/>
            <person name="Song I."/>
            <person name="Kim S."/>
            <person name="Choi T."/>
            <person name="Kim D."/>
            <person name="Ryu S."/>
            <person name="Kim W."/>
        </authorList>
    </citation>
    <scope>NUCLEOTIDE SEQUENCE [LARGE SCALE GENOMIC DNA]</scope>
    <source>
        <tissue evidence="1">Muscle</tissue>
    </source>
</reference>
<keyword evidence="2" id="KW-1185">Reference proteome</keyword>
<name>A0A5B7IPP2_PORTR</name>